<feature type="transmembrane region" description="Helical" evidence="8">
    <location>
        <begin position="297"/>
        <end position="315"/>
    </location>
</feature>
<dbReference type="GO" id="GO:0005886">
    <property type="term" value="C:plasma membrane"/>
    <property type="evidence" value="ECO:0007669"/>
    <property type="project" value="TreeGrafter"/>
</dbReference>
<dbReference type="PRINTS" id="PR00344">
    <property type="entry name" value="BCTRLSENSOR"/>
</dbReference>
<dbReference type="SMART" id="SM00388">
    <property type="entry name" value="HisKA"/>
    <property type="match status" value="1"/>
</dbReference>
<accession>A0A9D1SX13</accession>
<dbReference type="PROSITE" id="PS50109">
    <property type="entry name" value="HIS_KIN"/>
    <property type="match status" value="1"/>
</dbReference>
<dbReference type="GO" id="GO:0000155">
    <property type="term" value="F:phosphorelay sensor kinase activity"/>
    <property type="evidence" value="ECO:0007669"/>
    <property type="project" value="InterPro"/>
</dbReference>
<feature type="transmembrane region" description="Helical" evidence="8">
    <location>
        <begin position="327"/>
        <end position="348"/>
    </location>
</feature>
<dbReference type="InterPro" id="IPR003594">
    <property type="entry name" value="HATPase_dom"/>
</dbReference>
<keyword evidence="8" id="KW-0472">Membrane</keyword>
<name>A0A9D1SX13_9FIRM</name>
<evidence type="ECO:0000256" key="4">
    <source>
        <dbReference type="ARBA" id="ARBA00022553"/>
    </source>
</evidence>
<dbReference type="Pfam" id="PF02518">
    <property type="entry name" value="HATPase_c"/>
    <property type="match status" value="1"/>
</dbReference>
<comment type="caution">
    <text evidence="10">The sequence shown here is derived from an EMBL/GenBank/DDBJ whole genome shotgun (WGS) entry which is preliminary data.</text>
</comment>
<dbReference type="InterPro" id="IPR036097">
    <property type="entry name" value="HisK_dim/P_sf"/>
</dbReference>
<dbReference type="InterPro" id="IPR004358">
    <property type="entry name" value="Sig_transdc_His_kin-like_C"/>
</dbReference>
<keyword evidence="8" id="KW-1133">Transmembrane helix</keyword>
<evidence type="ECO:0000256" key="6">
    <source>
        <dbReference type="ARBA" id="ARBA00022777"/>
    </source>
</evidence>
<gene>
    <name evidence="10" type="ORF">IAC73_05950</name>
</gene>
<dbReference type="Pfam" id="PF00512">
    <property type="entry name" value="HisKA"/>
    <property type="match status" value="1"/>
</dbReference>
<keyword evidence="4" id="KW-0597">Phosphoprotein</keyword>
<dbReference type="FunFam" id="3.30.565.10:FF:000006">
    <property type="entry name" value="Sensor histidine kinase WalK"/>
    <property type="match status" value="1"/>
</dbReference>
<evidence type="ECO:0000259" key="9">
    <source>
        <dbReference type="PROSITE" id="PS50109"/>
    </source>
</evidence>
<sequence length="361" mass="40393">MCAKRSDGKKIGYVLAATQALCEGDTATPIQERGGPGQKKVLRSLEELRQNMLEREMREAKMVEQNKLAIASVAHDIKTPLALIAGYTECLGDGMDDKDYLELIGEKITQINDLVLKLVDTSQQEINEIPKLRDLVDARYFFTSALEKFADLAAAKNITYKVRRVPAAKIYVNRQDMERLLQNLVTNAIKYTEDGGKVVVSFKRWGKMLLVSVKDNGRGIKKRNLPYVFDKFFMEDSSRTDSKSSGLGLYIAKDIAKKHGGDITVKSKEGKGSCFTLSVPEVADQGKLVQKFEALPLPVKLILLLCFGWVLSWALRMARVAETKKISTLLIGLFSLPFFMFMAAADFISELVYNRMTLAID</sequence>
<proteinExistence type="predicted"/>
<dbReference type="InterPro" id="IPR050351">
    <property type="entry name" value="BphY/WalK/GraS-like"/>
</dbReference>
<dbReference type="InterPro" id="IPR036890">
    <property type="entry name" value="HATPase_C_sf"/>
</dbReference>
<evidence type="ECO:0000256" key="1">
    <source>
        <dbReference type="ARBA" id="ARBA00000085"/>
    </source>
</evidence>
<dbReference type="EC" id="2.7.13.3" evidence="3"/>
<reference evidence="10" key="1">
    <citation type="submission" date="2020-10" db="EMBL/GenBank/DDBJ databases">
        <authorList>
            <person name="Gilroy R."/>
        </authorList>
    </citation>
    <scope>NUCLEOTIDE SEQUENCE</scope>
    <source>
        <strain evidence="10">10406</strain>
    </source>
</reference>
<evidence type="ECO:0000256" key="7">
    <source>
        <dbReference type="ARBA" id="ARBA00023012"/>
    </source>
</evidence>
<evidence type="ECO:0000256" key="3">
    <source>
        <dbReference type="ARBA" id="ARBA00012438"/>
    </source>
</evidence>
<dbReference type="Gene3D" id="3.30.565.10">
    <property type="entry name" value="Histidine kinase-like ATPase, C-terminal domain"/>
    <property type="match status" value="1"/>
</dbReference>
<keyword evidence="5" id="KW-0808">Transferase</keyword>
<evidence type="ECO:0000256" key="8">
    <source>
        <dbReference type="SAM" id="Phobius"/>
    </source>
</evidence>
<dbReference type="Proteomes" id="UP000886857">
    <property type="component" value="Unassembled WGS sequence"/>
</dbReference>
<evidence type="ECO:0000313" key="11">
    <source>
        <dbReference type="Proteomes" id="UP000886857"/>
    </source>
</evidence>
<keyword evidence="6 10" id="KW-0418">Kinase</keyword>
<dbReference type="InterPro" id="IPR003661">
    <property type="entry name" value="HisK_dim/P_dom"/>
</dbReference>
<dbReference type="Gene3D" id="1.10.287.130">
    <property type="match status" value="1"/>
</dbReference>
<dbReference type="EMBL" id="DVOE01000088">
    <property type="protein sequence ID" value="HIU99366.1"/>
    <property type="molecule type" value="Genomic_DNA"/>
</dbReference>
<comment type="catalytic activity">
    <reaction evidence="1">
        <text>ATP + protein L-histidine = ADP + protein N-phospho-L-histidine.</text>
        <dbReference type="EC" id="2.7.13.3"/>
    </reaction>
</comment>
<organism evidence="10 11">
    <name type="scientific">Candidatus Limadaptatus stercoripullorum</name>
    <dbReference type="NCBI Taxonomy" id="2840846"/>
    <lineage>
        <taxon>Bacteria</taxon>
        <taxon>Bacillati</taxon>
        <taxon>Bacillota</taxon>
        <taxon>Clostridia</taxon>
        <taxon>Eubacteriales</taxon>
        <taxon>Candidatus Limadaptatus</taxon>
    </lineage>
</organism>
<evidence type="ECO:0000256" key="5">
    <source>
        <dbReference type="ARBA" id="ARBA00022679"/>
    </source>
</evidence>
<comment type="subcellular location">
    <subcellularLocation>
        <location evidence="2">Membrane</location>
    </subcellularLocation>
</comment>
<evidence type="ECO:0000313" key="10">
    <source>
        <dbReference type="EMBL" id="HIU99366.1"/>
    </source>
</evidence>
<dbReference type="SUPFAM" id="SSF55874">
    <property type="entry name" value="ATPase domain of HSP90 chaperone/DNA topoisomerase II/histidine kinase"/>
    <property type="match status" value="1"/>
</dbReference>
<dbReference type="SUPFAM" id="SSF47384">
    <property type="entry name" value="Homodimeric domain of signal transducing histidine kinase"/>
    <property type="match status" value="1"/>
</dbReference>
<dbReference type="AlphaFoldDB" id="A0A9D1SX13"/>
<protein>
    <recommendedName>
        <fullName evidence="3">histidine kinase</fullName>
        <ecNumber evidence="3">2.7.13.3</ecNumber>
    </recommendedName>
</protein>
<evidence type="ECO:0000256" key="2">
    <source>
        <dbReference type="ARBA" id="ARBA00004370"/>
    </source>
</evidence>
<keyword evidence="7" id="KW-0902">Two-component regulatory system</keyword>
<reference evidence="10" key="2">
    <citation type="journal article" date="2021" name="PeerJ">
        <title>Extensive microbial diversity within the chicken gut microbiome revealed by metagenomics and culture.</title>
        <authorList>
            <person name="Gilroy R."/>
            <person name="Ravi A."/>
            <person name="Getino M."/>
            <person name="Pursley I."/>
            <person name="Horton D.L."/>
            <person name="Alikhan N.F."/>
            <person name="Baker D."/>
            <person name="Gharbi K."/>
            <person name="Hall N."/>
            <person name="Watson M."/>
            <person name="Adriaenssens E.M."/>
            <person name="Foster-Nyarko E."/>
            <person name="Jarju S."/>
            <person name="Secka A."/>
            <person name="Antonio M."/>
            <person name="Oren A."/>
            <person name="Chaudhuri R.R."/>
            <person name="La Ragione R."/>
            <person name="Hildebrand F."/>
            <person name="Pallen M.J."/>
        </authorList>
    </citation>
    <scope>NUCLEOTIDE SEQUENCE</scope>
    <source>
        <strain evidence="10">10406</strain>
    </source>
</reference>
<feature type="domain" description="Histidine kinase" evidence="9">
    <location>
        <begin position="72"/>
        <end position="283"/>
    </location>
</feature>
<dbReference type="CDD" id="cd00082">
    <property type="entry name" value="HisKA"/>
    <property type="match status" value="1"/>
</dbReference>
<dbReference type="CDD" id="cd00075">
    <property type="entry name" value="HATPase"/>
    <property type="match status" value="1"/>
</dbReference>
<dbReference type="GO" id="GO:0004721">
    <property type="term" value="F:phosphoprotein phosphatase activity"/>
    <property type="evidence" value="ECO:0007669"/>
    <property type="project" value="TreeGrafter"/>
</dbReference>
<keyword evidence="8" id="KW-0812">Transmembrane</keyword>
<dbReference type="SMART" id="SM00387">
    <property type="entry name" value="HATPase_c"/>
    <property type="match status" value="1"/>
</dbReference>
<dbReference type="PANTHER" id="PTHR45453:SF1">
    <property type="entry name" value="PHOSPHATE REGULON SENSOR PROTEIN PHOR"/>
    <property type="match status" value="1"/>
</dbReference>
<dbReference type="InterPro" id="IPR005467">
    <property type="entry name" value="His_kinase_dom"/>
</dbReference>
<dbReference type="GO" id="GO:0016036">
    <property type="term" value="P:cellular response to phosphate starvation"/>
    <property type="evidence" value="ECO:0007669"/>
    <property type="project" value="TreeGrafter"/>
</dbReference>
<dbReference type="PANTHER" id="PTHR45453">
    <property type="entry name" value="PHOSPHATE REGULON SENSOR PROTEIN PHOR"/>
    <property type="match status" value="1"/>
</dbReference>